<dbReference type="InterPro" id="IPR006668">
    <property type="entry name" value="Mg_transptr_MgtE_intracell_dom"/>
</dbReference>
<dbReference type="SUPFAM" id="SSF54631">
    <property type="entry name" value="CBS-domain pair"/>
    <property type="match status" value="1"/>
</dbReference>
<feature type="domain" description="CBS" evidence="2">
    <location>
        <begin position="202"/>
        <end position="262"/>
    </location>
</feature>
<dbReference type="EMBL" id="AP022314">
    <property type="protein sequence ID" value="BBU21760.1"/>
    <property type="molecule type" value="Genomic_DNA"/>
</dbReference>
<evidence type="ECO:0000259" key="2">
    <source>
        <dbReference type="PROSITE" id="PS51371"/>
    </source>
</evidence>
<dbReference type="Gene3D" id="3.10.580.10">
    <property type="entry name" value="CBS-domain"/>
    <property type="match status" value="1"/>
</dbReference>
<organism evidence="3 4">
    <name type="scientific">Mycobacterium xenopi</name>
    <dbReference type="NCBI Taxonomy" id="1789"/>
    <lineage>
        <taxon>Bacteria</taxon>
        <taxon>Bacillati</taxon>
        <taxon>Actinomycetota</taxon>
        <taxon>Actinomycetes</taxon>
        <taxon>Mycobacteriales</taxon>
        <taxon>Mycobacteriaceae</taxon>
        <taxon>Mycobacterium</taxon>
    </lineage>
</organism>
<evidence type="ECO:0000256" key="1">
    <source>
        <dbReference type="PROSITE-ProRule" id="PRU00703"/>
    </source>
</evidence>
<name>A0AAD1M0U2_MYCXE</name>
<evidence type="ECO:0000313" key="3">
    <source>
        <dbReference type="EMBL" id="BBU21760.1"/>
    </source>
</evidence>
<accession>A0AAD1M0U2</accession>
<dbReference type="PROSITE" id="PS51371">
    <property type="entry name" value="CBS"/>
    <property type="match status" value="2"/>
</dbReference>
<sequence length="273" mass="29133">MVGLTPSALAMPGQAVAQLLQQFEGLRPVEVADAIRELPPKRRYEVVNAIDDDRLADILQELPEDDQADLLQQLGAKRAADVLAAMDPDDAADLLGAMNPAEAEMLLGRMDPGESDPVRRLLKHSPNTAGGLMTSDPIVLTPDTTVAEALARVRDPDLTPALSSLVFVARPPTATPTGRYLGCVHLQRLLREPPATLVGGIVDADLPTLTPELPLAPLTRYFAAYNLLCGPVVDDQSHLLGAVTVDDVLDHLLPPDWREADEESALDGVGSTS</sequence>
<feature type="domain" description="CBS" evidence="2">
    <location>
        <begin position="133"/>
        <end position="199"/>
    </location>
</feature>
<dbReference type="InterPro" id="IPR046342">
    <property type="entry name" value="CBS_dom_sf"/>
</dbReference>
<reference evidence="3 4" key="1">
    <citation type="submission" date="2019-12" db="EMBL/GenBank/DDBJ databases">
        <title>Complete genome sequence of Mycolicibacterium xenopi str. JCM15661T.</title>
        <authorList>
            <person name="Yoshida M."/>
            <person name="Fukano H."/>
            <person name="Asakura T."/>
            <person name="Hoshino Y."/>
        </authorList>
    </citation>
    <scope>NUCLEOTIDE SEQUENCE [LARGE SCALE GENOMIC DNA]</scope>
    <source>
        <strain evidence="3 4">JCM 15661T</strain>
    </source>
</reference>
<dbReference type="Proteomes" id="UP000464624">
    <property type="component" value="Chromosome"/>
</dbReference>
<dbReference type="KEGG" id="mxe:MYXE_15490"/>
<keyword evidence="1" id="KW-0129">CBS domain</keyword>
<dbReference type="SMART" id="SM00924">
    <property type="entry name" value="MgtE_N"/>
    <property type="match status" value="1"/>
</dbReference>
<evidence type="ECO:0000313" key="4">
    <source>
        <dbReference type="Proteomes" id="UP000464624"/>
    </source>
</evidence>
<dbReference type="InterPro" id="IPR006669">
    <property type="entry name" value="MgtE_transporter"/>
</dbReference>
<dbReference type="GO" id="GO:0015095">
    <property type="term" value="F:magnesium ion transmembrane transporter activity"/>
    <property type="evidence" value="ECO:0007669"/>
    <property type="project" value="InterPro"/>
</dbReference>
<dbReference type="PANTHER" id="PTHR43773">
    <property type="entry name" value="MAGNESIUM TRANSPORTER MGTE"/>
    <property type="match status" value="1"/>
</dbReference>
<dbReference type="Pfam" id="PF00571">
    <property type="entry name" value="CBS"/>
    <property type="match status" value="2"/>
</dbReference>
<dbReference type="AlphaFoldDB" id="A0AAD1M0U2"/>
<protein>
    <recommendedName>
        <fullName evidence="2">CBS domain-containing protein</fullName>
    </recommendedName>
</protein>
<dbReference type="Gene3D" id="1.25.60.10">
    <property type="entry name" value="MgtE N-terminal domain-like"/>
    <property type="match status" value="1"/>
</dbReference>
<dbReference type="InterPro" id="IPR038076">
    <property type="entry name" value="MgtE_N_sf"/>
</dbReference>
<gene>
    <name evidence="3" type="ORF">MYXE_15490</name>
</gene>
<dbReference type="CDD" id="cd04606">
    <property type="entry name" value="CBS_pair_Mg_transporter"/>
    <property type="match status" value="1"/>
</dbReference>
<proteinExistence type="predicted"/>
<dbReference type="InterPro" id="IPR000644">
    <property type="entry name" value="CBS_dom"/>
</dbReference>
<dbReference type="PANTHER" id="PTHR43773:SF1">
    <property type="entry name" value="MAGNESIUM TRANSPORTER MGTE"/>
    <property type="match status" value="1"/>
</dbReference>
<dbReference type="SUPFAM" id="SSF158791">
    <property type="entry name" value="MgtE N-terminal domain-like"/>
    <property type="match status" value="1"/>
</dbReference>
<dbReference type="GO" id="GO:0016020">
    <property type="term" value="C:membrane"/>
    <property type="evidence" value="ECO:0007669"/>
    <property type="project" value="InterPro"/>
</dbReference>
<dbReference type="Pfam" id="PF03448">
    <property type="entry name" value="MgtE_N"/>
    <property type="match status" value="1"/>
</dbReference>